<dbReference type="GO" id="GO:0006506">
    <property type="term" value="P:GPI anchor biosynthetic process"/>
    <property type="evidence" value="ECO:0007669"/>
    <property type="project" value="InterPro"/>
</dbReference>
<keyword evidence="2 5" id="KW-0812">Transmembrane</keyword>
<feature type="transmembrane region" description="Helical" evidence="5">
    <location>
        <begin position="117"/>
        <end position="143"/>
    </location>
</feature>
<evidence type="ECO:0000256" key="2">
    <source>
        <dbReference type="ARBA" id="ARBA00022692"/>
    </source>
</evidence>
<dbReference type="EMBL" id="HG806499">
    <property type="protein sequence ID" value="CDW59126.1"/>
    <property type="molecule type" value="Genomic_DNA"/>
</dbReference>
<feature type="transmembrane region" description="Helical" evidence="5">
    <location>
        <begin position="163"/>
        <end position="186"/>
    </location>
</feature>
<sequence>MFLQGDDVQEYLFQEPRYRENGLFNLNREGIVSVVGCLAIFHIATDVGSLLYGCRFVMAPIQNGQNKRDRMSDHYRDGAMLRAWQLRAITFPSHRLLVLCFLDCECRYILRYQRSHLLLEALLSFTDVFLLLMVTVIAFLFYYQNGLHTNMRTEDYYYLYDGSLWQAINASGLSYFLLCNVFTGIVKMSTSTVVKMSVQTSLAVIFCYAFATSLFARSQWGHLEAIRWRRTD</sequence>
<proteinExistence type="predicted"/>
<feature type="transmembrane region" description="Helical" evidence="5">
    <location>
        <begin position="198"/>
        <end position="216"/>
    </location>
</feature>
<dbReference type="InterPro" id="IPR009447">
    <property type="entry name" value="PIGW/GWT1"/>
</dbReference>
<name>A0A077ZFJ7_TRITR</name>
<keyword evidence="4 5" id="KW-0472">Membrane</keyword>
<dbReference type="GO" id="GO:0005783">
    <property type="term" value="C:endoplasmic reticulum"/>
    <property type="evidence" value="ECO:0007669"/>
    <property type="project" value="TreeGrafter"/>
</dbReference>
<feature type="transmembrane region" description="Helical" evidence="5">
    <location>
        <begin position="31"/>
        <end position="52"/>
    </location>
</feature>
<comment type="subcellular location">
    <subcellularLocation>
        <location evidence="1">Membrane</location>
        <topology evidence="1">Multi-pass membrane protein</topology>
    </subcellularLocation>
</comment>
<evidence type="ECO:0000256" key="1">
    <source>
        <dbReference type="ARBA" id="ARBA00004141"/>
    </source>
</evidence>
<accession>A0A077ZFJ7</accession>
<dbReference type="OrthoDB" id="1158011at2759"/>
<dbReference type="GO" id="GO:0072659">
    <property type="term" value="P:protein localization to plasma membrane"/>
    <property type="evidence" value="ECO:0007669"/>
    <property type="project" value="TreeGrafter"/>
</dbReference>
<dbReference type="Pfam" id="PF06423">
    <property type="entry name" value="GWT1"/>
    <property type="match status" value="1"/>
</dbReference>
<evidence type="ECO:0000256" key="5">
    <source>
        <dbReference type="SAM" id="Phobius"/>
    </source>
</evidence>
<reference evidence="6" key="2">
    <citation type="submission" date="2014-03" db="EMBL/GenBank/DDBJ databases">
        <title>The whipworm genome and dual-species transcriptomics of an intimate host-pathogen interaction.</title>
        <authorList>
            <person name="Foth B.J."/>
            <person name="Tsai I.J."/>
            <person name="Reid A.J."/>
            <person name="Bancroft A.J."/>
            <person name="Nichol S."/>
            <person name="Tracey A."/>
            <person name="Holroyd N."/>
            <person name="Cotton J.A."/>
            <person name="Stanley E.J."/>
            <person name="Zarowiecki M."/>
            <person name="Liu J.Z."/>
            <person name="Huckvale T."/>
            <person name="Cooper P.J."/>
            <person name="Grencis R.K."/>
            <person name="Berriman M."/>
        </authorList>
    </citation>
    <scope>NUCLEOTIDE SEQUENCE [LARGE SCALE GENOMIC DNA]</scope>
</reference>
<dbReference type="GO" id="GO:0016020">
    <property type="term" value="C:membrane"/>
    <property type="evidence" value="ECO:0007669"/>
    <property type="project" value="UniProtKB-SubCell"/>
</dbReference>
<dbReference type="Proteomes" id="UP000030665">
    <property type="component" value="Unassembled WGS sequence"/>
</dbReference>
<evidence type="ECO:0000313" key="7">
    <source>
        <dbReference type="Proteomes" id="UP000030665"/>
    </source>
</evidence>
<dbReference type="AlphaFoldDB" id="A0A077ZFJ7"/>
<organism evidence="6 7">
    <name type="scientific">Trichuris trichiura</name>
    <name type="common">Whipworm</name>
    <name type="synonym">Trichocephalus trichiurus</name>
    <dbReference type="NCBI Taxonomy" id="36087"/>
    <lineage>
        <taxon>Eukaryota</taxon>
        <taxon>Metazoa</taxon>
        <taxon>Ecdysozoa</taxon>
        <taxon>Nematoda</taxon>
        <taxon>Enoplea</taxon>
        <taxon>Dorylaimia</taxon>
        <taxon>Trichinellida</taxon>
        <taxon>Trichuridae</taxon>
        <taxon>Trichuris</taxon>
    </lineage>
</organism>
<protein>
    <submittedName>
        <fullName evidence="6">GWT1 domain containing protein</fullName>
    </submittedName>
</protein>
<evidence type="ECO:0000256" key="3">
    <source>
        <dbReference type="ARBA" id="ARBA00022989"/>
    </source>
</evidence>
<reference evidence="6" key="1">
    <citation type="submission" date="2014-01" db="EMBL/GenBank/DDBJ databases">
        <authorList>
            <person name="Aslett M."/>
        </authorList>
    </citation>
    <scope>NUCLEOTIDE SEQUENCE</scope>
</reference>
<dbReference type="PANTHER" id="PTHR20661">
    <property type="entry name" value="PHOSPHATIDYLINOSITOL-GLYCAN BIOSYNTHESIS CLASS W PROTEIN"/>
    <property type="match status" value="1"/>
</dbReference>
<dbReference type="PANTHER" id="PTHR20661:SF0">
    <property type="entry name" value="PHOSPHATIDYLINOSITOL-GLYCAN BIOSYNTHESIS CLASS W PROTEIN"/>
    <property type="match status" value="1"/>
</dbReference>
<evidence type="ECO:0000256" key="4">
    <source>
        <dbReference type="ARBA" id="ARBA00023136"/>
    </source>
</evidence>
<gene>
    <name evidence="6" type="ORF">TTRE_0000745601</name>
</gene>
<dbReference type="GO" id="GO:0032216">
    <property type="term" value="F:glucosaminyl-phosphatidylinositol O-acyltransferase activity"/>
    <property type="evidence" value="ECO:0007669"/>
    <property type="project" value="TreeGrafter"/>
</dbReference>
<keyword evidence="7" id="KW-1185">Reference proteome</keyword>
<keyword evidence="3 5" id="KW-1133">Transmembrane helix</keyword>
<evidence type="ECO:0000313" key="6">
    <source>
        <dbReference type="EMBL" id="CDW59126.1"/>
    </source>
</evidence>